<feature type="domain" description="DUF8202" evidence="2">
    <location>
        <begin position="1537"/>
        <end position="1715"/>
    </location>
</feature>
<name>A0ABQ1UR66_9BACT</name>
<reference evidence="4" key="1">
    <citation type="journal article" date="2019" name="Int. J. Syst. Evol. Microbiol.">
        <title>The Global Catalogue of Microorganisms (GCM) 10K type strain sequencing project: providing services to taxonomists for standard genome sequencing and annotation.</title>
        <authorList>
            <consortium name="The Broad Institute Genomics Platform"/>
            <consortium name="The Broad Institute Genome Sequencing Center for Infectious Disease"/>
            <person name="Wu L."/>
            <person name="Ma J."/>
        </authorList>
    </citation>
    <scope>NUCLEOTIDE SEQUENCE [LARGE SCALE GENOMIC DNA]</scope>
    <source>
        <strain evidence="4">CGMCC 1.15407</strain>
    </source>
</reference>
<dbReference type="InterPro" id="IPR054215">
    <property type="entry name" value="DUF6923"/>
</dbReference>
<feature type="domain" description="DUF8202" evidence="2">
    <location>
        <begin position="1102"/>
        <end position="1289"/>
    </location>
</feature>
<dbReference type="Pfam" id="PF21959">
    <property type="entry name" value="DUF6923"/>
    <property type="match status" value="1"/>
</dbReference>
<dbReference type="PROSITE" id="PS00018">
    <property type="entry name" value="EF_HAND_1"/>
    <property type="match status" value="1"/>
</dbReference>
<protein>
    <recommendedName>
        <fullName evidence="5">Secretion system C-terminal sorting domain-containing protein</fullName>
    </recommendedName>
</protein>
<evidence type="ECO:0000313" key="3">
    <source>
        <dbReference type="EMBL" id="GGF25075.1"/>
    </source>
</evidence>
<feature type="domain" description="DUF8202" evidence="2">
    <location>
        <begin position="667"/>
        <end position="851"/>
    </location>
</feature>
<dbReference type="SUPFAM" id="SSF103647">
    <property type="entry name" value="TSP type-3 repeat"/>
    <property type="match status" value="1"/>
</dbReference>
<feature type="domain" description="DUF8202" evidence="2">
    <location>
        <begin position="254"/>
        <end position="430"/>
    </location>
</feature>
<dbReference type="InterPro" id="IPR028974">
    <property type="entry name" value="TSP_type-3_rpt"/>
</dbReference>
<dbReference type="Proteomes" id="UP000647339">
    <property type="component" value="Unassembled WGS sequence"/>
</dbReference>
<dbReference type="EMBL" id="BMIU01000004">
    <property type="protein sequence ID" value="GGF25075.1"/>
    <property type="molecule type" value="Genomic_DNA"/>
</dbReference>
<dbReference type="Gene3D" id="4.10.1080.10">
    <property type="entry name" value="TSP type-3 repeat"/>
    <property type="match status" value="1"/>
</dbReference>
<evidence type="ECO:0000313" key="4">
    <source>
        <dbReference type="Proteomes" id="UP000647339"/>
    </source>
</evidence>
<dbReference type="Pfam" id="PF26628">
    <property type="entry name" value="DUF8202"/>
    <property type="match status" value="4"/>
</dbReference>
<feature type="domain" description="DUF6923" evidence="1">
    <location>
        <begin position="2537"/>
        <end position="2752"/>
    </location>
</feature>
<dbReference type="InterPro" id="IPR018247">
    <property type="entry name" value="EF_Hand_1_Ca_BS"/>
</dbReference>
<comment type="caution">
    <text evidence="3">The sequence shown here is derived from an EMBL/GenBank/DDBJ whole genome shotgun (WGS) entry which is preliminary data.</text>
</comment>
<sequence length="2849" mass="304935">MKIISNLNGIFLLVVFFGSLSIAFGQAPGGVVTDLSVWYRADSGVATDGSNHVTQWDSFSPTNVSLGPNNTPTLPYNDHTTYVNTWNFNPTVTFNGTNNYLSNNSTPYLNTAGSVHYIVVAKGTNRSTAARNLFGVSGNDDGFFYSGGGGNTAFPTIGNNYNVAAAAINSPDDFGIYSAILPKTPGQGDQRGFYNGLEKVYPAPYPYSGGTYSLPTTGAYMGADGTTGDNFLGEIAEVIVYHNPVGDDMANADLEKIHSYLAVKYGITLTTGHDYTSSADQIVWDATANATYHHNIVGLGRDDASVLLQKQSKSEGEEQQLIIGAGSSLFDTNADNTNTLTDGQFLMVGDNGLEQNLKTPLVYTAGTNGATNFRFESIWKAQNTNAVGTVIIAWPKRIENLYLVQSTDETVDNTDTYTPMTDEVTVNGVVYNTATVTLADGEFFTFAGYAFAPGGVIDDLRVWLRADNGFSTDTWTDYSIHANDYTQTNASRQPFVAADQYNFNPVIDFGGDASADGRFMVVPSGQPFSANGLSGTFFTATLTRDGGTSGYRDILGFGGTTTGSSLANANFPTVTKLNDNIVLYNSTSSAFPNEYPDNELLLTDVSYTVDVSGINYGLNGRNASTSQTRSAGGSLQANGSILGSQAEVNNGLIGEVIAYERELSPNEKQKVRSYLAIKNGKTLMDAVDGTYDYLDSQGNEVWAGSTTNASYHHNVFGIAHDRISALHQKQSMSINSGQKMIIGNGSSLFDTNADNTNTLAEGQFLMVGDNGLAQNLKTPLLYTAGTNGATNFRFESIWKAQNTNSVGNVTIAWPEGVSNLYLVQSTDETFDNTDTFTAMDNTVSINGVNYNTATVTLNNGEFFTLAGYMYAPGGVTAAAWYRADAANTLFSDAGTTNATDASTIQQWNEFNNNPFPLSQSNANYRPDYSNTTTLVNFNPTVTYTGGEKWLQYDPIDSNGYIIDRSQGALFSAGSTSDLAPFIGFGLSGRGNDMDDPGLYRFTDDDFLFYPRLGEYDPVSTYTIDGPYIGGGTWENGAGVGGNNLVDITLGGFHQTYDTNITDVRLDADRNAFMVGKADAGYQLEGQQNEMIVFDNKLTDEEFNRVESYLAIKYGQTLSAEQSRDYLSATGTVIWDGTDSNYYNNVFGIANDATSALHQKQSTSINDNQKLILGVGSSLFDTNAANTNTLNDGQFLMVGDNGLLQGLSESLSYTAGANGEVNSRFAAIWKVQNTNAVGNVTVAWPAGISNLYLVQSADETFDNTDTFTEMTTDVTVNGVVYNTATVTLNDGEYFTLAGYVNAPAGVASGIARWYRADKGVTLNVDKVSALQDQVGGIETVVQADVNRQPFYNETSNFVNFNPNMEFTPNPHTALNSLTAGYAAGTAGLTTFSVATPNTSSLGQRKYIFGITNVSQTGTGANENDRRIAVGNVGGAGGTAPQIGEFRNLSDYVENGVWEAGLPSIITTGSNPAPENQTFFLAQNGSAEATGTGLEPMNYVETGFGLASGGDNVENGSVYGWDGQISEVILYAGDLTDTEKRSVDSYLAIKYGITLDRVDTEHYLGSTAIGSAIVWNGADNTAFNNNIFGLAQSVIGNFEQKVSQSINAGTILTAATNNDFELSNLDASRTSFTNDETYMLFGDNEATGETSLATDPCTGETLDPAVSSSNRVWRVETTNTADPIWLEADLNAYTFNTDIEMWMADDENFTTNLVKIPAASYSGGIATFNVLIPEGVKYLKFAGIVAPSTCDICTGGSFVFKTGSSWDASTERIANVMDPETIGTTDQGDLIVNMEANYPPGIEYGPNSSPRRYGRWMLSRRYDNQNLAVTHTISLNQSVSGASFQLSNINTYLSNANRFTVEGFDCDGNLVMPKITYAAPPTDATTYEIQDNQVIGTKRYRGLAFLHSTANVRFDRAIEEIVITSEVDRVNSRNTLRSLNVGDISFECALPLPPTEDNVTMVQDFTQSEEVPSCIETTMRMRFTNSNCDTRTVDISQSLPSGLEFVEDTYNDSEFPASPTYTYNSSSFTLNGLELPPGTTYLYINVRSTDGTTTTYNTTSNFTVDETGNSYTSIDPAGNEFSTVGFEASTYSEPPLDLLYEVDASCIEDGDQVTYTLNLDNQGAEITGATLKGYYDIGQEIVSVTFNSGVTGVHGINPVGESYIETEDVTIPAGESSITVVVDITSDIFTDEDFASSLFELVVEPENPCAEGSPMLSNVLELDECGPCPNPSGNDIDGDGIDDACDLDDDNDGILDADECGNNIVKRGDFTNLPGSPGFLSAGQFSTATSNNWTFNSTGSGTSAQILWDNITGPFVFGNGIRFQRDGQTQSITQNITGWDNYSTQQIYISKIAANNPGGSGTASTLTISYAGVDYVTLETSDGAGSGATITYANGATGSLSSFSIGTVYTDWVIDLPSGIPSTGDLRFDFVSGSGASDDFALGDIEINACPDTDGDGVMDYQDLDSDNDGCFDALEGDGIYEDADLNADGSINIIMHPIDVDGIPGSTSQGIGTSKDGTLLSCLSPFVCDDNIYLITAASPSDPSTLHLVDYNVTPHTMTVIGDNSHGVAYNAIGYNKVDNYIYALSRTGNTLYKVGSDGSVVSLGVVTGLPSDSFVAGDVLSDGNTYIVRGNGGTKPIYSIDIANRTATLLTSSFTDDFIADMAYNPVDDLLYTVTNSTNKLFSIDPYTGVITEIGLTNVGAAFGGMFATDSGKIFGVTNAGDIYQLDLTTGNASFIQNITGYINQLDGTACISDFPTYCTKPGNTGTPTEFTKVGFSDRDGLTPGWPGNIPNGFVVIESEDSGFVITRVQQVSDVASPVEGMLVYEIQDQCIKLYNGTAWNRIVRSCNE</sequence>
<evidence type="ECO:0000259" key="1">
    <source>
        <dbReference type="Pfam" id="PF21959"/>
    </source>
</evidence>
<evidence type="ECO:0000259" key="2">
    <source>
        <dbReference type="Pfam" id="PF26628"/>
    </source>
</evidence>
<dbReference type="RefSeq" id="WP_137404480.1">
    <property type="nucleotide sequence ID" value="NZ_BMIU01000004.1"/>
</dbReference>
<proteinExistence type="predicted"/>
<accession>A0ABQ1UR66</accession>
<gene>
    <name evidence="3" type="ORF">GCM10011339_11490</name>
</gene>
<dbReference type="SUPFAM" id="SSF63825">
    <property type="entry name" value="YWTD domain"/>
    <property type="match status" value="1"/>
</dbReference>
<keyword evidence="4" id="KW-1185">Reference proteome</keyword>
<dbReference type="InterPro" id="IPR058515">
    <property type="entry name" value="DUF8202"/>
</dbReference>
<organism evidence="3 4">
    <name type="scientific">Echinicola rosea</name>
    <dbReference type="NCBI Taxonomy" id="1807691"/>
    <lineage>
        <taxon>Bacteria</taxon>
        <taxon>Pseudomonadati</taxon>
        <taxon>Bacteroidota</taxon>
        <taxon>Cytophagia</taxon>
        <taxon>Cytophagales</taxon>
        <taxon>Cyclobacteriaceae</taxon>
        <taxon>Echinicola</taxon>
    </lineage>
</organism>
<evidence type="ECO:0008006" key="5">
    <source>
        <dbReference type="Google" id="ProtNLM"/>
    </source>
</evidence>